<feature type="active site" evidence="9">
    <location>
        <position position="255"/>
    </location>
</feature>
<evidence type="ECO:0000259" key="10">
    <source>
        <dbReference type="PROSITE" id="PS51898"/>
    </source>
</evidence>
<dbReference type="GO" id="GO:0005737">
    <property type="term" value="C:cytoplasm"/>
    <property type="evidence" value="ECO:0007669"/>
    <property type="project" value="UniProtKB-SubCell"/>
</dbReference>
<comment type="function">
    <text evidence="9">Site-specific tyrosine recombinase, which acts by catalyzing the cutting and rejoining of the recombining DNA molecules. The XerC-XerD complex is essential to convert dimers of the bacterial chromosome into monomers to permit their segregation at cell division. It also contributes to the segregational stability of plasmids.</text>
</comment>
<proteinExistence type="inferred from homology"/>
<evidence type="ECO:0000256" key="8">
    <source>
        <dbReference type="ARBA" id="ARBA00023306"/>
    </source>
</evidence>
<dbReference type="PANTHER" id="PTHR30349:SF77">
    <property type="entry name" value="TYROSINE RECOMBINASE XERC"/>
    <property type="match status" value="1"/>
</dbReference>
<dbReference type="GO" id="GO:0003677">
    <property type="term" value="F:DNA binding"/>
    <property type="evidence" value="ECO:0007669"/>
    <property type="project" value="UniProtKB-UniRule"/>
</dbReference>
<gene>
    <name evidence="9" type="primary">xerC</name>
    <name evidence="12" type="ORF">J421_3967</name>
</gene>
<dbReference type="GO" id="GO:0009037">
    <property type="term" value="F:tyrosine-based site-specific recombinase activity"/>
    <property type="evidence" value="ECO:0007669"/>
    <property type="project" value="UniProtKB-UniRule"/>
</dbReference>
<dbReference type="OrthoDB" id="9801717at2"/>
<evidence type="ECO:0000256" key="9">
    <source>
        <dbReference type="HAMAP-Rule" id="MF_01808"/>
    </source>
</evidence>
<protein>
    <recommendedName>
        <fullName evidence="9">Tyrosine recombinase XerC</fullName>
    </recommendedName>
</protein>
<keyword evidence="6 9" id="KW-0238">DNA-binding</keyword>
<dbReference type="Pfam" id="PF02899">
    <property type="entry name" value="Phage_int_SAM_1"/>
    <property type="match status" value="1"/>
</dbReference>
<dbReference type="PROSITE" id="PS51898">
    <property type="entry name" value="TYR_RECOMBINASE"/>
    <property type="match status" value="1"/>
</dbReference>
<comment type="similarity">
    <text evidence="9">Belongs to the 'phage' integrase family. XerC subfamily.</text>
</comment>
<keyword evidence="5 9" id="KW-0229">DNA integration</keyword>
<dbReference type="InterPro" id="IPR023009">
    <property type="entry name" value="Tyrosine_recombinase_XerC/XerD"/>
</dbReference>
<evidence type="ECO:0000313" key="12">
    <source>
        <dbReference type="EMBL" id="AHG91504.1"/>
    </source>
</evidence>
<dbReference type="PANTHER" id="PTHR30349">
    <property type="entry name" value="PHAGE INTEGRASE-RELATED"/>
    <property type="match status" value="1"/>
</dbReference>
<dbReference type="Pfam" id="PF00589">
    <property type="entry name" value="Phage_integrase"/>
    <property type="match status" value="1"/>
</dbReference>
<dbReference type="PATRIC" id="fig|861299.3.peg.4024"/>
<dbReference type="InterPro" id="IPR011010">
    <property type="entry name" value="DNA_brk_join_enz"/>
</dbReference>
<feature type="active site" evidence="9">
    <location>
        <position position="154"/>
    </location>
</feature>
<evidence type="ECO:0000259" key="11">
    <source>
        <dbReference type="PROSITE" id="PS51900"/>
    </source>
</evidence>
<keyword evidence="13" id="KW-1185">Reference proteome</keyword>
<dbReference type="InterPro" id="IPR050090">
    <property type="entry name" value="Tyrosine_recombinase_XerCD"/>
</dbReference>
<keyword evidence="8 9" id="KW-0131">Cell cycle</keyword>
<evidence type="ECO:0000256" key="2">
    <source>
        <dbReference type="ARBA" id="ARBA00022490"/>
    </source>
</evidence>
<comment type="subunit">
    <text evidence="9">Forms a cyclic heterotetrameric complex composed of two molecules of XerC and two molecules of XerD.</text>
</comment>
<dbReference type="Gene3D" id="1.10.443.10">
    <property type="entry name" value="Intergrase catalytic core"/>
    <property type="match status" value="1"/>
</dbReference>
<dbReference type="HAMAP" id="MF_01808">
    <property type="entry name" value="Recomb_XerC_XerD"/>
    <property type="match status" value="1"/>
</dbReference>
<feature type="active site" evidence="9">
    <location>
        <position position="178"/>
    </location>
</feature>
<evidence type="ECO:0000256" key="7">
    <source>
        <dbReference type="ARBA" id="ARBA00023172"/>
    </source>
</evidence>
<dbReference type="NCBIfam" id="NF001399">
    <property type="entry name" value="PRK00283.1"/>
    <property type="match status" value="1"/>
</dbReference>
<evidence type="ECO:0000256" key="1">
    <source>
        <dbReference type="ARBA" id="ARBA00004496"/>
    </source>
</evidence>
<dbReference type="AlphaFoldDB" id="W0RK79"/>
<dbReference type="InterPro" id="IPR013762">
    <property type="entry name" value="Integrase-like_cat_sf"/>
</dbReference>
<dbReference type="Gene3D" id="1.10.150.130">
    <property type="match status" value="1"/>
</dbReference>
<feature type="domain" description="Core-binding (CB)" evidence="11">
    <location>
        <begin position="1"/>
        <end position="88"/>
    </location>
</feature>
<reference evidence="12 13" key="1">
    <citation type="journal article" date="2014" name="Genome Announc.">
        <title>Genome Sequence and Methylome of Soil Bacterium Gemmatirosa kalamazoonensis KBS708T, a Member of the Rarely Cultivated Gemmatimonadetes Phylum.</title>
        <authorList>
            <person name="Debruyn J.M."/>
            <person name="Radosevich M."/>
            <person name="Wommack K.E."/>
            <person name="Polson S.W."/>
            <person name="Hauser L.J."/>
            <person name="Fawaz M.N."/>
            <person name="Korlach J."/>
            <person name="Tsai Y.C."/>
        </authorList>
    </citation>
    <scope>NUCLEOTIDE SEQUENCE [LARGE SCALE GENOMIC DNA]</scope>
    <source>
        <strain evidence="12 13">KBS708</strain>
    </source>
</reference>
<dbReference type="HOGENOM" id="CLU_027562_9_0_0"/>
<dbReference type="SUPFAM" id="SSF56349">
    <property type="entry name" value="DNA breaking-rejoining enzymes"/>
    <property type="match status" value="1"/>
</dbReference>
<dbReference type="GO" id="GO:0006313">
    <property type="term" value="P:DNA transposition"/>
    <property type="evidence" value="ECO:0007669"/>
    <property type="project" value="UniProtKB-UniRule"/>
</dbReference>
<dbReference type="PROSITE" id="PS51900">
    <property type="entry name" value="CB"/>
    <property type="match status" value="1"/>
</dbReference>
<dbReference type="GO" id="GO:0007059">
    <property type="term" value="P:chromosome segregation"/>
    <property type="evidence" value="ECO:0007669"/>
    <property type="project" value="UniProtKB-UniRule"/>
</dbReference>
<dbReference type="InParanoid" id="W0RK79"/>
<dbReference type="RefSeq" id="WP_025412951.1">
    <property type="nucleotide sequence ID" value="NZ_CP007128.1"/>
</dbReference>
<keyword evidence="4 9" id="KW-0159">Chromosome partition</keyword>
<keyword evidence="7 9" id="KW-0233">DNA recombination</keyword>
<dbReference type="InterPro" id="IPR004107">
    <property type="entry name" value="Integrase_SAM-like_N"/>
</dbReference>
<feature type="active site" evidence="9">
    <location>
        <position position="252"/>
    </location>
</feature>
<comment type="subcellular location">
    <subcellularLocation>
        <location evidence="1 9">Cytoplasm</location>
    </subcellularLocation>
</comment>
<evidence type="ECO:0000256" key="6">
    <source>
        <dbReference type="ARBA" id="ARBA00023125"/>
    </source>
</evidence>
<feature type="active site" evidence="9">
    <location>
        <position position="278"/>
    </location>
</feature>
<sequence>MSDQVTDFLEHLAKERDVSPNTIKAYARDLGELTTFLAGFYGARPWSWSTVDRLAIRGFLGHLARRGLSKRSSARMLSAVRSFFRFLHREEVVDANPARAVGTPKLDKYLPKYLDRAQVDRLFAAVEGRARTEGRFVDVRNLALLELLYSAGLRVSEIQGVNRTDLDLVGQQLKVRGKGRKERIVPIGDHAVLALRNYESRRDDLARRLGGKIDRAAFFLTERGKRVSVRAIQSAVVALLRLVDEESGLSTHSMRHTFATHMLDAGADLRAVQELLGHASVSTTQIYTHTSVERLKQVYRKAHPRA</sequence>
<evidence type="ECO:0000256" key="4">
    <source>
        <dbReference type="ARBA" id="ARBA00022829"/>
    </source>
</evidence>
<dbReference type="KEGG" id="gba:J421_3967"/>
<dbReference type="GO" id="GO:0051301">
    <property type="term" value="P:cell division"/>
    <property type="evidence" value="ECO:0007669"/>
    <property type="project" value="UniProtKB-KW"/>
</dbReference>
<evidence type="ECO:0000256" key="3">
    <source>
        <dbReference type="ARBA" id="ARBA00022618"/>
    </source>
</evidence>
<dbReference type="EMBL" id="CP007128">
    <property type="protein sequence ID" value="AHG91504.1"/>
    <property type="molecule type" value="Genomic_DNA"/>
</dbReference>
<evidence type="ECO:0000313" key="13">
    <source>
        <dbReference type="Proteomes" id="UP000019151"/>
    </source>
</evidence>
<evidence type="ECO:0000256" key="5">
    <source>
        <dbReference type="ARBA" id="ARBA00022908"/>
    </source>
</evidence>
<name>W0RK79_9BACT</name>
<dbReference type="InterPro" id="IPR002104">
    <property type="entry name" value="Integrase_catalytic"/>
</dbReference>
<dbReference type="CDD" id="cd00798">
    <property type="entry name" value="INT_XerDC_C"/>
    <property type="match status" value="1"/>
</dbReference>
<dbReference type="InterPro" id="IPR044068">
    <property type="entry name" value="CB"/>
</dbReference>
<feature type="domain" description="Tyr recombinase" evidence="10">
    <location>
        <begin position="109"/>
        <end position="300"/>
    </location>
</feature>
<dbReference type="Proteomes" id="UP000019151">
    <property type="component" value="Chromosome"/>
</dbReference>
<dbReference type="InterPro" id="IPR010998">
    <property type="entry name" value="Integrase_recombinase_N"/>
</dbReference>
<organism evidence="12 13">
    <name type="scientific">Gemmatirosa kalamazoonensis</name>
    <dbReference type="NCBI Taxonomy" id="861299"/>
    <lineage>
        <taxon>Bacteria</taxon>
        <taxon>Pseudomonadati</taxon>
        <taxon>Gemmatimonadota</taxon>
        <taxon>Gemmatimonadia</taxon>
        <taxon>Gemmatimonadales</taxon>
        <taxon>Gemmatimonadaceae</taxon>
        <taxon>Gemmatirosa</taxon>
    </lineage>
</organism>
<dbReference type="eggNOG" id="COG4974">
    <property type="taxonomic scope" value="Bacteria"/>
</dbReference>
<accession>W0RK79</accession>
<dbReference type="STRING" id="861299.J421_3967"/>
<keyword evidence="2 9" id="KW-0963">Cytoplasm</keyword>
<feature type="active site" description="O-(3'-phospho-DNA)-tyrosine intermediate" evidence="9">
    <location>
        <position position="287"/>
    </location>
</feature>
<keyword evidence="3 9" id="KW-0132">Cell division</keyword>